<dbReference type="AlphaFoldDB" id="I4ELT7"/>
<dbReference type="EMBL" id="CAGS01000479">
    <property type="protein sequence ID" value="CCF85649.1"/>
    <property type="molecule type" value="Genomic_DNA"/>
</dbReference>
<proteinExistence type="predicted"/>
<reference evidence="1 2" key="1">
    <citation type="journal article" date="2012" name="ISME J.">
        <title>Nitrification expanded: discovery, physiology and genomics of a nitrite-oxidizing bacterium from the phylum Chloroflexi.</title>
        <authorList>
            <person name="Sorokin D.Y."/>
            <person name="Lucker S."/>
            <person name="Vejmelkova D."/>
            <person name="Kostrikina N.A."/>
            <person name="Kleerebezem R."/>
            <person name="Rijpstra W.I."/>
            <person name="Damste J.S."/>
            <person name="Le Paslier D."/>
            <person name="Muyzer G."/>
            <person name="Wagner M."/>
            <person name="van Loosdrecht M.C."/>
            <person name="Daims H."/>
        </authorList>
    </citation>
    <scope>NUCLEOTIDE SEQUENCE [LARGE SCALE GENOMIC DNA]</scope>
    <source>
        <strain evidence="2">none</strain>
    </source>
</reference>
<keyword evidence="2" id="KW-1185">Reference proteome</keyword>
<name>I4ELT7_9BACT</name>
<accession>I4ELT7</accession>
<comment type="caution">
    <text evidence="1">The sequence shown here is derived from an EMBL/GenBank/DDBJ whole genome shotgun (WGS) entry which is preliminary data.</text>
</comment>
<sequence>MGRFGGLQTHVLSDWFHEHIVPRHDRWLCERRGAGRFGPPGQLPRRLAVQWPIFSPVELNELNRFTLSVEIQLTGIMPLPRRIQPTLDTVPEVPANLSRTQIFALLKRIVRIQGSQQFLFFLRVMHPVSVSVTLVDPRGRTATRQGSD</sequence>
<protein>
    <submittedName>
        <fullName evidence="1">Uncharacterized protein</fullName>
    </submittedName>
</protein>
<organism evidence="1 2">
    <name type="scientific">Nitrolancea hollandica Lb</name>
    <dbReference type="NCBI Taxonomy" id="1129897"/>
    <lineage>
        <taxon>Bacteria</taxon>
        <taxon>Pseudomonadati</taxon>
        <taxon>Thermomicrobiota</taxon>
        <taxon>Thermomicrobia</taxon>
        <taxon>Sphaerobacterales</taxon>
        <taxon>Sphaerobacterineae</taxon>
        <taxon>Sphaerobacteraceae</taxon>
        <taxon>Nitrolancea</taxon>
    </lineage>
</organism>
<dbReference type="Proteomes" id="UP000004221">
    <property type="component" value="Unassembled WGS sequence"/>
</dbReference>
<evidence type="ECO:0000313" key="1">
    <source>
        <dbReference type="EMBL" id="CCF85649.1"/>
    </source>
</evidence>
<gene>
    <name evidence="1" type="ORF">NITHO_530007</name>
</gene>
<evidence type="ECO:0000313" key="2">
    <source>
        <dbReference type="Proteomes" id="UP000004221"/>
    </source>
</evidence>